<dbReference type="EMBL" id="CP012159">
    <property type="protein sequence ID" value="AKT37291.1"/>
    <property type="molecule type" value="Genomic_DNA"/>
</dbReference>
<dbReference type="STRING" id="52.CMC5_014220"/>
<gene>
    <name evidence="1" type="ORF">CMC5_014220</name>
</gene>
<keyword evidence="2" id="KW-1185">Reference proteome</keyword>
<dbReference type="KEGG" id="ccro:CMC5_014220"/>
<dbReference type="AlphaFoldDB" id="A0A0K1E8T3"/>
<protein>
    <submittedName>
        <fullName evidence="1">Uncharacterized protein</fullName>
    </submittedName>
</protein>
<proteinExistence type="predicted"/>
<reference evidence="1 2" key="1">
    <citation type="submission" date="2015-07" db="EMBL/GenBank/DDBJ databases">
        <title>Genome analysis of myxobacterium Chondromyces crocatus Cm c5 reveals a high potential for natural compound synthesis and the genetic basis for the loss of fruiting body formation.</title>
        <authorList>
            <person name="Zaburannyi N."/>
            <person name="Bunk B."/>
            <person name="Maier J."/>
            <person name="Overmann J."/>
            <person name="Mueller R."/>
        </authorList>
    </citation>
    <scope>NUCLEOTIDE SEQUENCE [LARGE SCALE GENOMIC DNA]</scope>
    <source>
        <strain evidence="1 2">Cm c5</strain>
    </source>
</reference>
<sequence>MATALSLALSPATALAWAEGERGPLEVTSEDRGVPARADEASAPEETVRTFTTGRVTEPRVQATFPWLLTQLIPSPEWVISDEGVRFGGRWQATPLLYSFGIDPRLSPWRSMVAEPIVRHAGSVELFVSPTYLAGGGSLGNRWLFRSGVRAYFPLLDRGEYLSCSVGGALVYHRDEVGVAYEAGIYTLFGVLGLQAAYTPTRDLRMGSLTLNIRYF</sequence>
<accession>A0A0K1E8T3</accession>
<dbReference type="Proteomes" id="UP000067626">
    <property type="component" value="Chromosome"/>
</dbReference>
<organism evidence="1 2">
    <name type="scientific">Chondromyces crocatus</name>
    <dbReference type="NCBI Taxonomy" id="52"/>
    <lineage>
        <taxon>Bacteria</taxon>
        <taxon>Pseudomonadati</taxon>
        <taxon>Myxococcota</taxon>
        <taxon>Polyangia</taxon>
        <taxon>Polyangiales</taxon>
        <taxon>Polyangiaceae</taxon>
        <taxon>Chondromyces</taxon>
    </lineage>
</organism>
<evidence type="ECO:0000313" key="1">
    <source>
        <dbReference type="EMBL" id="AKT37291.1"/>
    </source>
</evidence>
<evidence type="ECO:0000313" key="2">
    <source>
        <dbReference type="Proteomes" id="UP000067626"/>
    </source>
</evidence>
<name>A0A0K1E8T3_CHOCO</name>